<dbReference type="PANTHER" id="PTHR31896">
    <property type="entry name" value="FAMILY REGULATORY PROTEIN, PUTATIVE (AFU_ORTHOLOGUE AFUA_3G14730)-RELATED"/>
    <property type="match status" value="1"/>
</dbReference>
<reference evidence="5" key="1">
    <citation type="journal article" date="2005" name="Nature">
        <title>Sequencing of Aspergillus nidulans and comparative analysis with A. fumigatus and A. oryzae.</title>
        <authorList>
            <person name="Galagan J.E."/>
            <person name="Calvo S.E."/>
            <person name="Cuomo C."/>
            <person name="Ma L.J."/>
            <person name="Wortman J.R."/>
            <person name="Batzoglou S."/>
            <person name="Lee S.I."/>
            <person name="Basturkmen M."/>
            <person name="Spevak C.C."/>
            <person name="Clutterbuck J."/>
            <person name="Kapitonov V."/>
            <person name="Jurka J."/>
            <person name="Scazzocchio C."/>
            <person name="Farman M."/>
            <person name="Butler J."/>
            <person name="Purcell S."/>
            <person name="Harris S."/>
            <person name="Braus G.H."/>
            <person name="Draht O."/>
            <person name="Busch S."/>
            <person name="D'Enfert C."/>
            <person name="Bouchier C."/>
            <person name="Goldman G.H."/>
            <person name="Bell-Pedersen D."/>
            <person name="Griffiths-Jones S."/>
            <person name="Doonan J.H."/>
            <person name="Yu J."/>
            <person name="Vienken K."/>
            <person name="Pain A."/>
            <person name="Freitag M."/>
            <person name="Selker E.U."/>
            <person name="Archer D.B."/>
            <person name="Penalva M.A."/>
            <person name="Oakley B.R."/>
            <person name="Momany M."/>
            <person name="Tanaka T."/>
            <person name="Kumagai T."/>
            <person name="Asai K."/>
            <person name="Machida M."/>
            <person name="Nierman W.C."/>
            <person name="Denning D.W."/>
            <person name="Caddick M."/>
            <person name="Hynes M."/>
            <person name="Paoletti M."/>
            <person name="Fischer R."/>
            <person name="Miller B."/>
            <person name="Dyer P."/>
            <person name="Sachs M.S."/>
            <person name="Osmani S.A."/>
            <person name="Birren B.W."/>
        </authorList>
    </citation>
    <scope>NUCLEOTIDE SEQUENCE [LARGE SCALE GENOMIC DNA]</scope>
    <source>
        <strain evidence="5">FGSC A4 / ATCC 38163 / CBS 112.46 / NRRL 194 / M139</strain>
    </source>
</reference>
<dbReference type="OrthoDB" id="1862401at2759"/>
<dbReference type="Proteomes" id="UP000000560">
    <property type="component" value="Chromosome VI"/>
</dbReference>
<gene>
    <name evidence="4" type="ORF">ANIA_03384</name>
</gene>
<keyword evidence="5" id="KW-1185">Reference proteome</keyword>
<dbReference type="InterPro" id="IPR051283">
    <property type="entry name" value="Sec_Metabolite_Acyltrans"/>
</dbReference>
<dbReference type="OMA" id="FCWQRIT"/>
<evidence type="ECO:0000313" key="4">
    <source>
        <dbReference type="EMBL" id="CBF82815.1"/>
    </source>
</evidence>
<keyword evidence="1" id="KW-0808">Transferase</keyword>
<protein>
    <recommendedName>
        <fullName evidence="3">Trichothecene 3-O-acetyltransferase-like N-terminal domain-containing protein</fullName>
    </recommendedName>
</protein>
<feature type="domain" description="Trichothecene 3-O-acetyltransferase-like N-terminal" evidence="3">
    <location>
        <begin position="16"/>
        <end position="170"/>
    </location>
</feature>
<evidence type="ECO:0000256" key="1">
    <source>
        <dbReference type="ARBA" id="ARBA00022679"/>
    </source>
</evidence>
<dbReference type="KEGG" id="ani:ANIA_03384"/>
<dbReference type="GO" id="GO:0005737">
    <property type="term" value="C:cytoplasm"/>
    <property type="evidence" value="ECO:0000318"/>
    <property type="project" value="GO_Central"/>
</dbReference>
<dbReference type="PANTHER" id="PTHR31896:SF64">
    <property type="entry name" value="TRICHOTHECENE 3-O-ACETYLTRANSFERASE"/>
    <property type="match status" value="1"/>
</dbReference>
<dbReference type="Gene3D" id="3.30.559.10">
    <property type="entry name" value="Chloramphenicol acetyltransferase-like domain"/>
    <property type="match status" value="2"/>
</dbReference>
<proteinExistence type="predicted"/>
<evidence type="ECO:0000256" key="2">
    <source>
        <dbReference type="ARBA" id="ARBA00023315"/>
    </source>
</evidence>
<keyword evidence="2" id="KW-0012">Acyltransferase</keyword>
<organism evidence="4 5">
    <name type="scientific">Emericella nidulans (strain FGSC A4 / ATCC 38163 / CBS 112.46 / NRRL 194 / M139)</name>
    <name type="common">Aspergillus nidulans</name>
    <dbReference type="NCBI Taxonomy" id="227321"/>
    <lineage>
        <taxon>Eukaryota</taxon>
        <taxon>Fungi</taxon>
        <taxon>Dikarya</taxon>
        <taxon>Ascomycota</taxon>
        <taxon>Pezizomycotina</taxon>
        <taxon>Eurotiomycetes</taxon>
        <taxon>Eurotiomycetidae</taxon>
        <taxon>Eurotiales</taxon>
        <taxon>Aspergillaceae</taxon>
        <taxon>Aspergillus</taxon>
        <taxon>Aspergillus subgen. Nidulantes</taxon>
    </lineage>
</organism>
<sequence>MSFQDLLGQLPLLKSYTHILLVFPLVNSQRQPVLEALQCSIRRLLATFPFLSGAVVHQVPHPGHSGTFSVVLPEGDSSDRVQQILHVKDLSSILPDYATLNAAKAPPAMLPGPLVAPSRPAFPRVYEESSAPVLEIQASLINDGLLLTLAAQHNIVDATGIFYIAHLLSRFMYDPTASIPDAEVAMGNIDRRNLIPLLPENQVLPEEMGIFTMDRPPPLTREILDEYKWTLVHFSPAAVREMHDEAMSQPNDFIDGVSSVSVNDALTAFCWRRLSIIRAEHSHTRGEGATTQLTRAADLRRAMGLNPGYAYMGHMVRTSNLRLPLSTLVCPRTSLSHISSLLRKCLREHTEPQAISAYATLLFRTEDKSRILYAAEFNPLTDLSVSSVAHVDVPSFGTVLGKPRFVRRPTFGPLPGGMYLGPSMGSEGEEASGDGGLDAVICLRGWEVEGLAKDPEWKKKVVVWE</sequence>
<dbReference type="VEuPathDB" id="FungiDB:AN3384"/>
<dbReference type="GO" id="GO:0016747">
    <property type="term" value="F:acyltransferase activity, transferring groups other than amino-acyl groups"/>
    <property type="evidence" value="ECO:0000318"/>
    <property type="project" value="GO_Central"/>
</dbReference>
<accession>C8VHN8</accession>
<evidence type="ECO:0000259" key="3">
    <source>
        <dbReference type="Pfam" id="PF22664"/>
    </source>
</evidence>
<dbReference type="InterPro" id="IPR054710">
    <property type="entry name" value="Tri101-like_N"/>
</dbReference>
<dbReference type="eggNOG" id="ENOG502SHVS">
    <property type="taxonomic scope" value="Eukaryota"/>
</dbReference>
<name>Q5B7U6_EMENI</name>
<reference evidence="5" key="2">
    <citation type="journal article" date="2009" name="Fungal Genet. Biol.">
        <title>The 2008 update of the Aspergillus nidulans genome annotation: a community effort.</title>
        <authorList>
            <person name="Wortman J.R."/>
            <person name="Gilsenan J.M."/>
            <person name="Joardar V."/>
            <person name="Deegan J."/>
            <person name="Clutterbuck J."/>
            <person name="Andersen M.R."/>
            <person name="Archer D."/>
            <person name="Bencina M."/>
            <person name="Braus G."/>
            <person name="Coutinho P."/>
            <person name="von Dohren H."/>
            <person name="Doonan J."/>
            <person name="Driessen A.J."/>
            <person name="Durek P."/>
            <person name="Espeso E."/>
            <person name="Fekete E."/>
            <person name="Flipphi M."/>
            <person name="Estrada C.G."/>
            <person name="Geysens S."/>
            <person name="Goldman G."/>
            <person name="de Groot P.W."/>
            <person name="Hansen K."/>
            <person name="Harris S.D."/>
            <person name="Heinekamp T."/>
            <person name="Helmstaedt K."/>
            <person name="Henrissat B."/>
            <person name="Hofmann G."/>
            <person name="Homan T."/>
            <person name="Horio T."/>
            <person name="Horiuchi H."/>
            <person name="James S."/>
            <person name="Jones M."/>
            <person name="Karaffa L."/>
            <person name="Karanyi Z."/>
            <person name="Kato M."/>
            <person name="Keller N."/>
            <person name="Kelly D.E."/>
            <person name="Kiel J.A."/>
            <person name="Kim J.M."/>
            <person name="van der Klei I.J."/>
            <person name="Klis F.M."/>
            <person name="Kovalchuk A."/>
            <person name="Krasevec N."/>
            <person name="Kubicek C.P."/>
            <person name="Liu B."/>
            <person name="Maccabe A."/>
            <person name="Meyer V."/>
            <person name="Mirabito P."/>
            <person name="Miskei M."/>
            <person name="Mos M."/>
            <person name="Mullins J."/>
            <person name="Nelson D.R."/>
            <person name="Nielsen J."/>
            <person name="Oakley B.R."/>
            <person name="Osmani S.A."/>
            <person name="Pakula T."/>
            <person name="Paszewski A."/>
            <person name="Paulsen I."/>
            <person name="Pilsyk S."/>
            <person name="Pocsi I."/>
            <person name="Punt P.J."/>
            <person name="Ram A.F."/>
            <person name="Ren Q."/>
            <person name="Robellet X."/>
            <person name="Robson G."/>
            <person name="Seiboth B."/>
            <person name="van Solingen P."/>
            <person name="Specht T."/>
            <person name="Sun J."/>
            <person name="Taheri-Talesh N."/>
            <person name="Takeshita N."/>
            <person name="Ussery D."/>
            <person name="vanKuyk P.A."/>
            <person name="Visser H."/>
            <person name="van de Vondervoort P.J."/>
            <person name="de Vries R.P."/>
            <person name="Walton J."/>
            <person name="Xiang X."/>
            <person name="Xiong Y."/>
            <person name="Zeng A.P."/>
            <person name="Brandt B.W."/>
            <person name="Cornell M.J."/>
            <person name="van den Hondel C.A."/>
            <person name="Visser J."/>
            <person name="Oliver S.G."/>
            <person name="Turner G."/>
        </authorList>
    </citation>
    <scope>GENOME REANNOTATION</scope>
    <source>
        <strain evidence="5">FGSC A4 / ATCC 38163 / CBS 112.46 / NRRL 194 / M139</strain>
    </source>
</reference>
<evidence type="ECO:0000313" key="5">
    <source>
        <dbReference type="Proteomes" id="UP000000560"/>
    </source>
</evidence>
<dbReference type="AlphaFoldDB" id="Q5B7U6"/>
<dbReference type="InterPro" id="IPR023213">
    <property type="entry name" value="CAT-like_dom_sf"/>
</dbReference>
<dbReference type="GeneID" id="2874072"/>
<dbReference type="HOGENOM" id="CLU_026450_5_0_1"/>
<dbReference type="Pfam" id="PF22664">
    <property type="entry name" value="TRI-like_N"/>
    <property type="match status" value="1"/>
</dbReference>
<dbReference type="RefSeq" id="XP_660988.1">
    <property type="nucleotide sequence ID" value="XM_655896.1"/>
</dbReference>
<accession>Q5B7U6</accession>
<dbReference type="FunCoup" id="Q5B7U6">
    <property type="interactions" value="70"/>
</dbReference>
<dbReference type="EMBL" id="BN001306">
    <property type="protein sequence ID" value="CBF82815.1"/>
    <property type="molecule type" value="Genomic_DNA"/>
</dbReference>
<dbReference type="InParanoid" id="Q5B7U6"/>